<name>A0ABZ2HJW5_9RHOB</name>
<dbReference type="InterPro" id="IPR000182">
    <property type="entry name" value="GNAT_dom"/>
</dbReference>
<dbReference type="Proteomes" id="UP001364156">
    <property type="component" value="Chromosome"/>
</dbReference>
<dbReference type="InterPro" id="IPR051016">
    <property type="entry name" value="Diverse_Substrate_AcTransf"/>
</dbReference>
<protein>
    <submittedName>
        <fullName evidence="4">GNAT family N-acetyltransferase</fullName>
    </submittedName>
</protein>
<dbReference type="RefSeq" id="WP_338549516.1">
    <property type="nucleotide sequence ID" value="NZ_CP146069.1"/>
</dbReference>
<reference evidence="4 5" key="1">
    <citation type="submission" date="2023-10" db="EMBL/GenBank/DDBJ databases">
        <title>Roseovarius strain S88 nov., isolated from a marine algae.</title>
        <authorList>
            <person name="Lee M.W."/>
            <person name="Lee J.K."/>
            <person name="Kim J.M."/>
            <person name="Choi D.G."/>
            <person name="Baek J.H."/>
            <person name="Bayburt H."/>
            <person name="Jung J.J."/>
            <person name="Han D.M."/>
            <person name="Jeon C.O."/>
        </authorList>
    </citation>
    <scope>NUCLEOTIDE SEQUENCE [LARGE SCALE GENOMIC DNA]</scope>
    <source>
        <strain evidence="4 5">S88</strain>
    </source>
</reference>
<feature type="domain" description="N-acetyltransferase" evidence="3">
    <location>
        <begin position="1"/>
        <end position="158"/>
    </location>
</feature>
<keyword evidence="2" id="KW-0012">Acyltransferase</keyword>
<dbReference type="PROSITE" id="PS51186">
    <property type="entry name" value="GNAT"/>
    <property type="match status" value="1"/>
</dbReference>
<gene>
    <name evidence="4" type="ORF">RZ517_00300</name>
</gene>
<organism evidence="4 5">
    <name type="scientific">Roseovarius phycicola</name>
    <dbReference type="NCBI Taxonomy" id="3080976"/>
    <lineage>
        <taxon>Bacteria</taxon>
        <taxon>Pseudomonadati</taxon>
        <taxon>Pseudomonadota</taxon>
        <taxon>Alphaproteobacteria</taxon>
        <taxon>Rhodobacterales</taxon>
        <taxon>Roseobacteraceae</taxon>
        <taxon>Roseovarius</taxon>
    </lineage>
</organism>
<evidence type="ECO:0000259" key="3">
    <source>
        <dbReference type="PROSITE" id="PS51186"/>
    </source>
</evidence>
<keyword evidence="1" id="KW-0808">Transferase</keyword>
<dbReference type="EMBL" id="CP146069">
    <property type="protein sequence ID" value="WWR46667.1"/>
    <property type="molecule type" value="Genomic_DNA"/>
</dbReference>
<proteinExistence type="predicted"/>
<sequence>MQVRDYTPDQADAFLTLYRACLKHYKIPTATPAQEARVVTLLDSERHMSCLMAYEDDQPLGFATWVLTFPACASLALYMKEIFVLGTARSKGVGRALLDALLHRAEAEGCIRMDWQTDVSNEQSQTFYDNVRAPKFDKITYRVSRDDFADFRKQLVRPLAK</sequence>
<evidence type="ECO:0000256" key="2">
    <source>
        <dbReference type="ARBA" id="ARBA00023315"/>
    </source>
</evidence>
<accession>A0ABZ2HJW5</accession>
<dbReference type="Pfam" id="PF00583">
    <property type="entry name" value="Acetyltransf_1"/>
    <property type="match status" value="1"/>
</dbReference>
<dbReference type="PANTHER" id="PTHR10545:SF42">
    <property type="entry name" value="ACETYLTRANSFERASE"/>
    <property type="match status" value="1"/>
</dbReference>
<evidence type="ECO:0000313" key="4">
    <source>
        <dbReference type="EMBL" id="WWR46667.1"/>
    </source>
</evidence>
<evidence type="ECO:0000313" key="5">
    <source>
        <dbReference type="Proteomes" id="UP001364156"/>
    </source>
</evidence>
<dbReference type="PANTHER" id="PTHR10545">
    <property type="entry name" value="DIAMINE N-ACETYLTRANSFERASE"/>
    <property type="match status" value="1"/>
</dbReference>
<dbReference type="InterPro" id="IPR016181">
    <property type="entry name" value="Acyl_CoA_acyltransferase"/>
</dbReference>
<dbReference type="Gene3D" id="3.40.630.30">
    <property type="match status" value="1"/>
</dbReference>
<dbReference type="CDD" id="cd04301">
    <property type="entry name" value="NAT_SF"/>
    <property type="match status" value="1"/>
</dbReference>
<keyword evidence="5" id="KW-1185">Reference proteome</keyword>
<dbReference type="SUPFAM" id="SSF55729">
    <property type="entry name" value="Acyl-CoA N-acyltransferases (Nat)"/>
    <property type="match status" value="1"/>
</dbReference>
<evidence type="ECO:0000256" key="1">
    <source>
        <dbReference type="ARBA" id="ARBA00022679"/>
    </source>
</evidence>